<organism evidence="2 3">
    <name type="scientific">Trichoderma simmonsii</name>
    <dbReference type="NCBI Taxonomy" id="1491479"/>
    <lineage>
        <taxon>Eukaryota</taxon>
        <taxon>Fungi</taxon>
        <taxon>Dikarya</taxon>
        <taxon>Ascomycota</taxon>
        <taxon>Pezizomycotina</taxon>
        <taxon>Sordariomycetes</taxon>
        <taxon>Hypocreomycetidae</taxon>
        <taxon>Hypocreales</taxon>
        <taxon>Hypocreaceae</taxon>
        <taxon>Trichoderma</taxon>
    </lineage>
</organism>
<evidence type="ECO:0000256" key="1">
    <source>
        <dbReference type="SAM" id="MobiDB-lite"/>
    </source>
</evidence>
<reference evidence="2 3" key="1">
    <citation type="journal article" date="2021" name="BMC Genomics">
        <title>Telomere-to-telomere genome assembly of asparaginase-producing Trichoderma simmonsii.</title>
        <authorList>
            <person name="Chung D."/>
            <person name="Kwon Y.M."/>
            <person name="Yang Y."/>
        </authorList>
    </citation>
    <scope>NUCLEOTIDE SEQUENCE [LARGE SCALE GENOMIC DNA]</scope>
    <source>
        <strain evidence="2 3">GH-Sj1</strain>
    </source>
</reference>
<feature type="compositionally biased region" description="Basic and acidic residues" evidence="1">
    <location>
        <begin position="1"/>
        <end position="14"/>
    </location>
</feature>
<keyword evidence="3" id="KW-1185">Reference proteome</keyword>
<feature type="region of interest" description="Disordered" evidence="1">
    <location>
        <begin position="1"/>
        <end position="97"/>
    </location>
</feature>
<sequence>MITPEGKWESEIRPLVHGRQLGHNSEPRTKTKGRNSHINPSKESKLSYLRFYPRRAASIPNPDDLNVRYRRTGRGTGHGQRPLKQESTGSDPIDLKPSSALRTALSGLIPRRLQIPGQGSH</sequence>
<protein>
    <submittedName>
        <fullName evidence="2">Uncharacterized protein</fullName>
    </submittedName>
</protein>
<evidence type="ECO:0000313" key="2">
    <source>
        <dbReference type="EMBL" id="QYS95894.1"/>
    </source>
</evidence>
<dbReference type="Proteomes" id="UP000826661">
    <property type="component" value="Chromosome II"/>
</dbReference>
<evidence type="ECO:0000313" key="3">
    <source>
        <dbReference type="Proteomes" id="UP000826661"/>
    </source>
</evidence>
<name>A0A8G0PE59_9HYPO</name>
<dbReference type="AlphaFoldDB" id="A0A8G0PE59"/>
<gene>
    <name evidence="2" type="ORF">H0G86_003165</name>
</gene>
<proteinExistence type="predicted"/>
<accession>A0A8G0PE59</accession>
<dbReference type="EMBL" id="CP075865">
    <property type="protein sequence ID" value="QYS95894.1"/>
    <property type="molecule type" value="Genomic_DNA"/>
</dbReference>